<comment type="caution">
    <text evidence="4">The sequence shown here is derived from an EMBL/GenBank/DDBJ whole genome shotgun (WGS) entry which is preliminary data.</text>
</comment>
<dbReference type="SMART" id="SM00257">
    <property type="entry name" value="LysM"/>
    <property type="match status" value="1"/>
</dbReference>
<evidence type="ECO:0000313" key="4">
    <source>
        <dbReference type="EMBL" id="RDI99225.1"/>
    </source>
</evidence>
<organism evidence="4 5">
    <name type="scientific">Dyella solisilvae</name>
    <dbReference type="NCBI Taxonomy" id="1920168"/>
    <lineage>
        <taxon>Bacteria</taxon>
        <taxon>Pseudomonadati</taxon>
        <taxon>Pseudomonadota</taxon>
        <taxon>Gammaproteobacteria</taxon>
        <taxon>Lysobacterales</taxon>
        <taxon>Rhodanobacteraceae</taxon>
        <taxon>Dyella</taxon>
    </lineage>
</organism>
<feature type="compositionally biased region" description="Low complexity" evidence="2">
    <location>
        <begin position="108"/>
        <end position="123"/>
    </location>
</feature>
<feature type="repeat" description="TPR" evidence="1">
    <location>
        <begin position="150"/>
        <end position="183"/>
    </location>
</feature>
<sequence>MSLHAIVNTYLLHGRYSEGEQRLRQYLAKYPNDHPAQNMLRQLTGDPKAMLGAASRSYVVQSGDSYSTLAAHTLGDSNQFLVLARYNGSSNPSALRAGDTIRLPAGAARSASSSGVTSSRSNADSGATLVVTPTTPPDAAPSSESPATKAQRLQTESNALLKQGQNDQAMARLDEALTLDPHLKPAGNQTLRSQLLASYHERAVVLYRDQKLDQAIALWDHVLAIDPGYERAVIYRARAVELQHRLNQI</sequence>
<dbReference type="PROSITE" id="PS51782">
    <property type="entry name" value="LYSM"/>
    <property type="match status" value="1"/>
</dbReference>
<dbReference type="InterPro" id="IPR011990">
    <property type="entry name" value="TPR-like_helical_dom_sf"/>
</dbReference>
<accession>A0A370K9A3</accession>
<evidence type="ECO:0000259" key="3">
    <source>
        <dbReference type="PROSITE" id="PS51782"/>
    </source>
</evidence>
<dbReference type="EMBL" id="QQSY01000002">
    <property type="protein sequence ID" value="RDI99225.1"/>
    <property type="molecule type" value="Genomic_DNA"/>
</dbReference>
<dbReference type="Proteomes" id="UP000254711">
    <property type="component" value="Unassembled WGS sequence"/>
</dbReference>
<dbReference type="CDD" id="cd00118">
    <property type="entry name" value="LysM"/>
    <property type="match status" value="1"/>
</dbReference>
<dbReference type="Pfam" id="PF01476">
    <property type="entry name" value="LysM"/>
    <property type="match status" value="1"/>
</dbReference>
<dbReference type="AlphaFoldDB" id="A0A370K9A3"/>
<keyword evidence="5" id="KW-1185">Reference proteome</keyword>
<proteinExistence type="predicted"/>
<evidence type="ECO:0000256" key="1">
    <source>
        <dbReference type="PROSITE-ProRule" id="PRU00339"/>
    </source>
</evidence>
<name>A0A370K9A3_9GAMM</name>
<dbReference type="Gene3D" id="1.25.40.10">
    <property type="entry name" value="Tetratricopeptide repeat domain"/>
    <property type="match status" value="1"/>
</dbReference>
<evidence type="ECO:0000313" key="5">
    <source>
        <dbReference type="Proteomes" id="UP000254711"/>
    </source>
</evidence>
<dbReference type="InterPro" id="IPR018392">
    <property type="entry name" value="LysM"/>
</dbReference>
<dbReference type="SUPFAM" id="SSF48452">
    <property type="entry name" value="TPR-like"/>
    <property type="match status" value="1"/>
</dbReference>
<dbReference type="InterPro" id="IPR019734">
    <property type="entry name" value="TPR_rpt"/>
</dbReference>
<evidence type="ECO:0000256" key="2">
    <source>
        <dbReference type="SAM" id="MobiDB-lite"/>
    </source>
</evidence>
<dbReference type="SMART" id="SM00028">
    <property type="entry name" value="TPR"/>
    <property type="match status" value="2"/>
</dbReference>
<keyword evidence="1" id="KW-0802">TPR repeat</keyword>
<feature type="domain" description="LysM" evidence="3">
    <location>
        <begin position="56"/>
        <end position="103"/>
    </location>
</feature>
<reference evidence="4 5" key="1">
    <citation type="submission" date="2018-07" db="EMBL/GenBank/DDBJ databases">
        <title>Dyella solisilvae sp. nov., isolated from the pine and broad-leaved mixed forest soil.</title>
        <authorList>
            <person name="Gao Z."/>
            <person name="Qiu L."/>
        </authorList>
    </citation>
    <scope>NUCLEOTIDE SEQUENCE [LARGE SCALE GENOMIC DNA]</scope>
    <source>
        <strain evidence="4 5">DHG54</strain>
    </source>
</reference>
<dbReference type="InterPro" id="IPR036779">
    <property type="entry name" value="LysM_dom_sf"/>
</dbReference>
<dbReference type="Gene3D" id="3.10.350.10">
    <property type="entry name" value="LysM domain"/>
    <property type="match status" value="1"/>
</dbReference>
<feature type="region of interest" description="Disordered" evidence="2">
    <location>
        <begin position="108"/>
        <end position="153"/>
    </location>
</feature>
<dbReference type="PROSITE" id="PS50005">
    <property type="entry name" value="TPR"/>
    <property type="match status" value="1"/>
</dbReference>
<gene>
    <name evidence="4" type="ORF">DVT68_08675</name>
</gene>
<protein>
    <submittedName>
        <fullName evidence="4">LysM domain-containing protein</fullName>
    </submittedName>
</protein>